<keyword evidence="5 11" id="KW-0863">Zinc-finger</keyword>
<feature type="region of interest" description="Disordered" evidence="12">
    <location>
        <begin position="1"/>
        <end position="97"/>
    </location>
</feature>
<feature type="domain" description="Helicase ATP-binding" evidence="14">
    <location>
        <begin position="385"/>
        <end position="565"/>
    </location>
</feature>
<keyword evidence="8" id="KW-0862">Zinc</keyword>
<evidence type="ECO:0000259" key="14">
    <source>
        <dbReference type="PROSITE" id="PS51192"/>
    </source>
</evidence>
<comment type="similarity">
    <text evidence="2">Belongs to the SNF2/RAD54 helicase family.</text>
</comment>
<comment type="subcellular location">
    <subcellularLocation>
        <location evidence="1">Nucleus</location>
    </subcellularLocation>
</comment>
<sequence>MSRRPYNYAGPSSQPYSAAPSSSSRPAYPSSRSTYPASSDGKRKAPAYIEILDDDDDDDDLPNSSIPTLKRKKRPSNLGASTQLNYGSDDDAGAHDVIDLSQDGEGEFGEDWEHYGHMLTKIVGVQYYKGIATIGEQYDSNAVRVDNVSHEQIGHIPATVVRLLAPLLDSGSLHAEGIVAGGSGNYDMPLTLNLYGSADPALRTKIKAQIKAAKLPLRASEEQKRRELAEKTVAKAVAKAVKEKAKRARANRGRGGGPPTGHRDLEIDFGEGGDFVGSLAPGAPKPEELPIPSWEHIVGASQAFNPREIGEVVQKFGMGEDDLAAYPSAGQPDRLATKMLPYQLQGLAWLLQKEHPVMPVGDKVVQLWKTVHGGWQNIGTNFTTRVMPVLASGGILADDMGLGKTLQMIALMVTEPHRETILVPKPRDSGYCNAGTLVVCPVSVMSNWTGQIKHHVSESMPLKVTTYHGAGRGKIDFGAYDVIITSYGTLSSEYKAKGRDPATGLHSMKWRRVILDEAHQVRNPKAKSSIAATNLTAASRWCLTGTPIINSLKDLYSLLRFLRFSGGLSEFDIFNRVLIRPLNHGLPEASPRLQALMASLCLRRTKTMKFIDLRLPECKEFVHKIQWYPEEEEKYKILDAEAKGLLNRFANRKPEGTDDKDQYRFLLEILLRMRQVCNHWTLCGERVKSLMKLAGMKTVTLNEENRKALQDLLQIAIDSQEECAVCLEGLNNHNPRITICKHVFGLECIEKVIEIQHKCPLCRCELADVPNSLVEPMTVEDTEQTRPTIDLQKSGSKIEALLKILKATHDKDATNKTIVFSQWTSFLDIIEPHLRAAGIVFTRIDGSMNVPRRDAALRALESDPGCTVMLASLAVASVGLNLVAANQVILTDSWWAPAIEDQAVDRVHRLGQRRETTVFRLVMEGSIEERVLGIQEKKRGLVATAFQERGDGRGRRAKEAKLADLQMLLGGATAARGG</sequence>
<dbReference type="InterPro" id="IPR049730">
    <property type="entry name" value="SNF2/RAD54-like_C"/>
</dbReference>
<feature type="domain" description="Helicase C-terminal" evidence="15">
    <location>
        <begin position="797"/>
        <end position="963"/>
    </location>
</feature>
<dbReference type="InterPro" id="IPR013083">
    <property type="entry name" value="Znf_RING/FYVE/PHD"/>
</dbReference>
<evidence type="ECO:0000256" key="2">
    <source>
        <dbReference type="ARBA" id="ARBA00007025"/>
    </source>
</evidence>
<feature type="compositionally biased region" description="Low complexity" evidence="12">
    <location>
        <begin position="8"/>
        <end position="39"/>
    </location>
</feature>
<dbReference type="SMART" id="SM00490">
    <property type="entry name" value="HELICc"/>
    <property type="match status" value="1"/>
</dbReference>
<organism evidence="16 17">
    <name type="scientific">Discina gigas</name>
    <dbReference type="NCBI Taxonomy" id="1032678"/>
    <lineage>
        <taxon>Eukaryota</taxon>
        <taxon>Fungi</taxon>
        <taxon>Dikarya</taxon>
        <taxon>Ascomycota</taxon>
        <taxon>Pezizomycotina</taxon>
        <taxon>Pezizomycetes</taxon>
        <taxon>Pezizales</taxon>
        <taxon>Discinaceae</taxon>
        <taxon>Discina</taxon>
    </lineage>
</organism>
<dbReference type="InterPro" id="IPR000330">
    <property type="entry name" value="SNF2_N"/>
</dbReference>
<dbReference type="PROSITE" id="PS51194">
    <property type="entry name" value="HELICASE_CTER"/>
    <property type="match status" value="1"/>
</dbReference>
<dbReference type="InterPro" id="IPR027417">
    <property type="entry name" value="P-loop_NTPase"/>
</dbReference>
<keyword evidence="4" id="KW-0547">Nucleotide-binding</keyword>
<dbReference type="SMART" id="SM00910">
    <property type="entry name" value="HIRAN"/>
    <property type="match status" value="1"/>
</dbReference>
<gene>
    <name evidence="16" type="ORF">Q9L58_003670</name>
</gene>
<accession>A0ABR3GN41</accession>
<dbReference type="Gene3D" id="3.40.50.10810">
    <property type="entry name" value="Tandem AAA-ATPase domain"/>
    <property type="match status" value="1"/>
</dbReference>
<dbReference type="Pfam" id="PF00271">
    <property type="entry name" value="Helicase_C"/>
    <property type="match status" value="1"/>
</dbReference>
<keyword evidence="6" id="KW-0378">Hydrolase</keyword>
<evidence type="ECO:0000259" key="15">
    <source>
        <dbReference type="PROSITE" id="PS51194"/>
    </source>
</evidence>
<dbReference type="PANTHER" id="PTHR45626">
    <property type="entry name" value="TRANSCRIPTION TERMINATION FACTOR 2-RELATED"/>
    <property type="match status" value="1"/>
</dbReference>
<dbReference type="SUPFAM" id="SSF57850">
    <property type="entry name" value="RING/U-box"/>
    <property type="match status" value="1"/>
</dbReference>
<evidence type="ECO:0000256" key="1">
    <source>
        <dbReference type="ARBA" id="ARBA00004123"/>
    </source>
</evidence>
<evidence type="ECO:0000313" key="16">
    <source>
        <dbReference type="EMBL" id="KAL0637337.1"/>
    </source>
</evidence>
<dbReference type="Gene3D" id="3.40.50.300">
    <property type="entry name" value="P-loop containing nucleotide triphosphate hydrolases"/>
    <property type="match status" value="1"/>
</dbReference>
<keyword evidence="17" id="KW-1185">Reference proteome</keyword>
<dbReference type="InterPro" id="IPR001650">
    <property type="entry name" value="Helicase_C-like"/>
</dbReference>
<dbReference type="CDD" id="cd18793">
    <property type="entry name" value="SF2_C_SNF"/>
    <property type="match status" value="1"/>
</dbReference>
<dbReference type="Pfam" id="PF13639">
    <property type="entry name" value="zf-RING_2"/>
    <property type="match status" value="1"/>
</dbReference>
<name>A0ABR3GN41_9PEZI</name>
<proteinExistence type="inferred from homology"/>
<feature type="compositionally biased region" description="Acidic residues" evidence="12">
    <location>
        <begin position="51"/>
        <end position="61"/>
    </location>
</feature>
<evidence type="ECO:0000256" key="7">
    <source>
        <dbReference type="ARBA" id="ARBA00022806"/>
    </source>
</evidence>
<evidence type="ECO:0000256" key="8">
    <source>
        <dbReference type="ARBA" id="ARBA00022833"/>
    </source>
</evidence>
<evidence type="ECO:0000256" key="6">
    <source>
        <dbReference type="ARBA" id="ARBA00022801"/>
    </source>
</evidence>
<dbReference type="Gene3D" id="3.30.40.10">
    <property type="entry name" value="Zinc/RING finger domain, C3HC4 (zinc finger)"/>
    <property type="match status" value="1"/>
</dbReference>
<keyword evidence="3" id="KW-0479">Metal-binding</keyword>
<evidence type="ECO:0000313" key="17">
    <source>
        <dbReference type="Proteomes" id="UP001447188"/>
    </source>
</evidence>
<dbReference type="EMBL" id="JBBBZM010000036">
    <property type="protein sequence ID" value="KAL0637337.1"/>
    <property type="molecule type" value="Genomic_DNA"/>
</dbReference>
<evidence type="ECO:0000256" key="5">
    <source>
        <dbReference type="ARBA" id="ARBA00022771"/>
    </source>
</evidence>
<evidence type="ECO:0000256" key="12">
    <source>
        <dbReference type="SAM" id="MobiDB-lite"/>
    </source>
</evidence>
<evidence type="ECO:0000256" key="3">
    <source>
        <dbReference type="ARBA" id="ARBA00022723"/>
    </source>
</evidence>
<comment type="caution">
    <text evidence="16">The sequence shown here is derived from an EMBL/GenBank/DDBJ whole genome shotgun (WGS) entry which is preliminary data.</text>
</comment>
<keyword evidence="7" id="KW-0347">Helicase</keyword>
<dbReference type="Pfam" id="PF00176">
    <property type="entry name" value="SNF2-rel_dom"/>
    <property type="match status" value="1"/>
</dbReference>
<dbReference type="SUPFAM" id="SSF52540">
    <property type="entry name" value="P-loop containing nucleoside triphosphate hydrolases"/>
    <property type="match status" value="2"/>
</dbReference>
<evidence type="ECO:0000256" key="11">
    <source>
        <dbReference type="PROSITE-ProRule" id="PRU00175"/>
    </source>
</evidence>
<dbReference type="PROSITE" id="PS50089">
    <property type="entry name" value="ZF_RING_2"/>
    <property type="match status" value="1"/>
</dbReference>
<dbReference type="InterPro" id="IPR050628">
    <property type="entry name" value="SNF2_RAD54_helicase_TF"/>
</dbReference>
<dbReference type="Gene3D" id="3.30.70.2330">
    <property type="match status" value="1"/>
</dbReference>
<dbReference type="Pfam" id="PF08797">
    <property type="entry name" value="HIRAN"/>
    <property type="match status" value="1"/>
</dbReference>
<feature type="domain" description="RING-type" evidence="13">
    <location>
        <begin position="723"/>
        <end position="763"/>
    </location>
</feature>
<dbReference type="PANTHER" id="PTHR45626:SF11">
    <property type="entry name" value="FAMILY HELICASE, PUTATIVE (AFU_ORTHOLOGUE AFUA_5G06590)-RELATED"/>
    <property type="match status" value="1"/>
</dbReference>
<evidence type="ECO:0000256" key="10">
    <source>
        <dbReference type="ARBA" id="ARBA00023242"/>
    </source>
</evidence>
<protein>
    <submittedName>
        <fullName evidence="16">Uncharacterized protein</fullName>
    </submittedName>
</protein>
<dbReference type="InterPro" id="IPR014905">
    <property type="entry name" value="HIRAN"/>
</dbReference>
<evidence type="ECO:0000259" key="13">
    <source>
        <dbReference type="PROSITE" id="PS50089"/>
    </source>
</evidence>
<dbReference type="SMART" id="SM00487">
    <property type="entry name" value="DEXDc"/>
    <property type="match status" value="1"/>
</dbReference>
<dbReference type="InterPro" id="IPR038718">
    <property type="entry name" value="SNF2-like_sf"/>
</dbReference>
<keyword evidence="10" id="KW-0539">Nucleus</keyword>
<reference evidence="16 17" key="1">
    <citation type="submission" date="2024-02" db="EMBL/GenBank/DDBJ databases">
        <title>Discinaceae phylogenomics.</title>
        <authorList>
            <person name="Dirks A.C."/>
            <person name="James T.Y."/>
        </authorList>
    </citation>
    <scope>NUCLEOTIDE SEQUENCE [LARGE SCALE GENOMIC DNA]</scope>
    <source>
        <strain evidence="16 17">ACD0624</strain>
    </source>
</reference>
<evidence type="ECO:0000256" key="9">
    <source>
        <dbReference type="ARBA" id="ARBA00022840"/>
    </source>
</evidence>
<dbReference type="InterPro" id="IPR001841">
    <property type="entry name" value="Znf_RING"/>
</dbReference>
<feature type="region of interest" description="Disordered" evidence="12">
    <location>
        <begin position="242"/>
        <end position="263"/>
    </location>
</feature>
<keyword evidence="9" id="KW-0067">ATP-binding</keyword>
<evidence type="ECO:0000256" key="4">
    <source>
        <dbReference type="ARBA" id="ARBA00022741"/>
    </source>
</evidence>
<dbReference type="InterPro" id="IPR014001">
    <property type="entry name" value="Helicase_ATP-bd"/>
</dbReference>
<dbReference type="PROSITE" id="PS51192">
    <property type="entry name" value="HELICASE_ATP_BIND_1"/>
    <property type="match status" value="1"/>
</dbReference>
<dbReference type="Proteomes" id="UP001447188">
    <property type="component" value="Unassembled WGS sequence"/>
</dbReference>